<reference evidence="1" key="2">
    <citation type="journal article" date="2021" name="PeerJ">
        <title>Extensive microbial diversity within the chicken gut microbiome revealed by metagenomics and culture.</title>
        <authorList>
            <person name="Gilroy R."/>
            <person name="Ravi A."/>
            <person name="Getino M."/>
            <person name="Pursley I."/>
            <person name="Horton D.L."/>
            <person name="Alikhan N.F."/>
            <person name="Baker D."/>
            <person name="Gharbi K."/>
            <person name="Hall N."/>
            <person name="Watson M."/>
            <person name="Adriaenssens E.M."/>
            <person name="Foster-Nyarko E."/>
            <person name="Jarju S."/>
            <person name="Secka A."/>
            <person name="Antonio M."/>
            <person name="Oren A."/>
            <person name="Chaudhuri R.R."/>
            <person name="La Ragione R."/>
            <person name="Hildebrand F."/>
            <person name="Pallen M.J."/>
        </authorList>
    </citation>
    <scope>NUCLEOTIDE SEQUENCE</scope>
    <source>
        <strain evidence="1">CHK152-2871</strain>
    </source>
</reference>
<sequence length="61" mass="7094">MLSDLNEKYLLKFMSCANTPSEKEICLVDLLCSFGVKINFKNDNPIYEIIDKMEYCGICYE</sequence>
<reference evidence="1" key="1">
    <citation type="submission" date="2020-10" db="EMBL/GenBank/DDBJ databases">
        <authorList>
            <person name="Gilroy R."/>
        </authorList>
    </citation>
    <scope>NUCLEOTIDE SEQUENCE</scope>
    <source>
        <strain evidence="1">CHK152-2871</strain>
    </source>
</reference>
<gene>
    <name evidence="1" type="ORF">IAA86_03025</name>
</gene>
<dbReference type="Proteomes" id="UP000886865">
    <property type="component" value="Unassembled WGS sequence"/>
</dbReference>
<protein>
    <submittedName>
        <fullName evidence="1">Uncharacterized protein</fullName>
    </submittedName>
</protein>
<dbReference type="EMBL" id="DVJQ01000026">
    <property type="protein sequence ID" value="HIS73975.1"/>
    <property type="molecule type" value="Genomic_DNA"/>
</dbReference>
<evidence type="ECO:0000313" key="2">
    <source>
        <dbReference type="Proteomes" id="UP000886865"/>
    </source>
</evidence>
<evidence type="ECO:0000313" key="1">
    <source>
        <dbReference type="EMBL" id="HIS73975.1"/>
    </source>
</evidence>
<accession>A0A9D1FIU6</accession>
<comment type="caution">
    <text evidence="1">The sequence shown here is derived from an EMBL/GenBank/DDBJ whole genome shotgun (WGS) entry which is preliminary data.</text>
</comment>
<proteinExistence type="predicted"/>
<organism evidence="1 2">
    <name type="scientific">Candidatus Galligastranaerophilus intestinavium</name>
    <dbReference type="NCBI Taxonomy" id="2840836"/>
    <lineage>
        <taxon>Bacteria</taxon>
        <taxon>Candidatus Galligastranaerophilus</taxon>
    </lineage>
</organism>
<dbReference type="AlphaFoldDB" id="A0A9D1FIU6"/>
<name>A0A9D1FIU6_9BACT</name>